<feature type="compositionally biased region" description="Polar residues" evidence="1">
    <location>
        <begin position="222"/>
        <end position="235"/>
    </location>
</feature>
<protein>
    <recommendedName>
        <fullName evidence="5">MARVEL domain-containing protein</fullName>
    </recommendedName>
</protein>
<feature type="transmembrane region" description="Helical" evidence="2">
    <location>
        <begin position="73"/>
        <end position="95"/>
    </location>
</feature>
<feature type="transmembrane region" description="Helical" evidence="2">
    <location>
        <begin position="115"/>
        <end position="148"/>
    </location>
</feature>
<reference evidence="3 4" key="1">
    <citation type="submission" date="2019-04" db="EMBL/GenBank/DDBJ databases">
        <title>High contiguity whole genome sequence and gene annotation resource for two Venturia nashicola isolates.</title>
        <authorList>
            <person name="Prokchorchik M."/>
            <person name="Won K."/>
            <person name="Lee Y."/>
            <person name="Choi E.D."/>
            <person name="Segonzac C."/>
            <person name="Sohn K.H."/>
        </authorList>
    </citation>
    <scope>NUCLEOTIDE SEQUENCE [LARGE SCALE GENOMIC DNA]</scope>
    <source>
        <strain evidence="3 4">PRI2</strain>
    </source>
</reference>
<dbReference type="OrthoDB" id="5325022at2759"/>
<accession>A0A4Z1NJS9</accession>
<comment type="caution">
    <text evidence="3">The sequence shown here is derived from an EMBL/GenBank/DDBJ whole genome shotgun (WGS) entry which is preliminary data.</text>
</comment>
<feature type="transmembrane region" description="Helical" evidence="2">
    <location>
        <begin position="15"/>
        <end position="36"/>
    </location>
</feature>
<name>A0A4Z1NJS9_9PEZI</name>
<organism evidence="3 4">
    <name type="scientific">Venturia nashicola</name>
    <dbReference type="NCBI Taxonomy" id="86259"/>
    <lineage>
        <taxon>Eukaryota</taxon>
        <taxon>Fungi</taxon>
        <taxon>Dikarya</taxon>
        <taxon>Ascomycota</taxon>
        <taxon>Pezizomycotina</taxon>
        <taxon>Dothideomycetes</taxon>
        <taxon>Pleosporomycetidae</taxon>
        <taxon>Venturiales</taxon>
        <taxon>Venturiaceae</taxon>
        <taxon>Venturia</taxon>
    </lineage>
</organism>
<dbReference type="STRING" id="86259.A0A4Z1NJS9"/>
<feature type="region of interest" description="Disordered" evidence="1">
    <location>
        <begin position="173"/>
        <end position="266"/>
    </location>
</feature>
<feature type="compositionally biased region" description="Low complexity" evidence="1">
    <location>
        <begin position="174"/>
        <end position="207"/>
    </location>
</feature>
<gene>
    <name evidence="3" type="ORF">E6O75_ATG08871</name>
</gene>
<sequence length="266" mass="29496">MSSNTHVLQMPKGFLGIRIAQLVIGVVEVGLIAYLMSNTHGFVFSAQAWTILCGIATLIIVIYNIVATRSHSLYNMWAVLSLDCAMAVFWMSAMGALAHTRSAFATNDLLAKRYYYIWATGTYLAVLSVTAAIAALEMILFISSLIMVSIRVHRHRVNNTTVPTINMEKLENGQVQPQQQAAPQHQQFQPQPDIQQQQFQQQAPQQQMYNQDPPQAGFTPMSPMQQYPTPTQSPAPQYIAPHPQYSVQPPPHGVVEAPAAEYRGTA</sequence>
<dbReference type="EMBL" id="SNSC02000022">
    <property type="protein sequence ID" value="TID14725.1"/>
    <property type="molecule type" value="Genomic_DNA"/>
</dbReference>
<dbReference type="AlphaFoldDB" id="A0A4Z1NJS9"/>
<evidence type="ECO:0000313" key="4">
    <source>
        <dbReference type="Proteomes" id="UP000298493"/>
    </source>
</evidence>
<keyword evidence="2" id="KW-0472">Membrane</keyword>
<dbReference type="PANTHER" id="PTHR37451:SF4">
    <property type="entry name" value="MARVEL DOMAIN-CONTAINING PROTEIN"/>
    <property type="match status" value="1"/>
</dbReference>
<keyword evidence="4" id="KW-1185">Reference proteome</keyword>
<evidence type="ECO:0000313" key="3">
    <source>
        <dbReference type="EMBL" id="TID14725.1"/>
    </source>
</evidence>
<feature type="transmembrane region" description="Helical" evidence="2">
    <location>
        <begin position="42"/>
        <end position="66"/>
    </location>
</feature>
<dbReference type="PANTHER" id="PTHR37451">
    <property type="entry name" value="MARVEL DOMAIN"/>
    <property type="match status" value="1"/>
</dbReference>
<evidence type="ECO:0000256" key="2">
    <source>
        <dbReference type="SAM" id="Phobius"/>
    </source>
</evidence>
<dbReference type="Proteomes" id="UP000298493">
    <property type="component" value="Unassembled WGS sequence"/>
</dbReference>
<evidence type="ECO:0000256" key="1">
    <source>
        <dbReference type="SAM" id="MobiDB-lite"/>
    </source>
</evidence>
<keyword evidence="2" id="KW-0812">Transmembrane</keyword>
<keyword evidence="2" id="KW-1133">Transmembrane helix</keyword>
<proteinExistence type="predicted"/>
<evidence type="ECO:0008006" key="5">
    <source>
        <dbReference type="Google" id="ProtNLM"/>
    </source>
</evidence>